<dbReference type="OrthoDB" id="32523at2"/>
<dbReference type="PANTHER" id="PTHR42756:SF1">
    <property type="entry name" value="TRANSCRIPTIONAL REPRESSOR OF EMRAB OPERON"/>
    <property type="match status" value="1"/>
</dbReference>
<dbReference type="RefSeq" id="WP_085934434.1">
    <property type="nucleotide sequence ID" value="NZ_FUWJ01000002.1"/>
</dbReference>
<dbReference type="Pfam" id="PF01047">
    <property type="entry name" value="MarR"/>
    <property type="match status" value="1"/>
</dbReference>
<accession>A0A1T4PFG7</accession>
<evidence type="ECO:0000256" key="3">
    <source>
        <dbReference type="ARBA" id="ARBA00023163"/>
    </source>
</evidence>
<proteinExistence type="predicted"/>
<dbReference type="InterPro" id="IPR036388">
    <property type="entry name" value="WH-like_DNA-bd_sf"/>
</dbReference>
<dbReference type="PANTHER" id="PTHR42756">
    <property type="entry name" value="TRANSCRIPTIONAL REGULATOR, MARR"/>
    <property type="match status" value="1"/>
</dbReference>
<dbReference type="PRINTS" id="PR00598">
    <property type="entry name" value="HTHMARR"/>
</dbReference>
<dbReference type="Proteomes" id="UP000190092">
    <property type="component" value="Unassembled WGS sequence"/>
</dbReference>
<protein>
    <submittedName>
        <fullName evidence="5">DNA-binding transcriptional regulator, MarR family</fullName>
    </submittedName>
</protein>
<dbReference type="PROSITE" id="PS01117">
    <property type="entry name" value="HTH_MARR_1"/>
    <property type="match status" value="1"/>
</dbReference>
<evidence type="ECO:0000256" key="1">
    <source>
        <dbReference type="ARBA" id="ARBA00023015"/>
    </source>
</evidence>
<dbReference type="InterPro" id="IPR036390">
    <property type="entry name" value="WH_DNA-bd_sf"/>
</dbReference>
<dbReference type="SUPFAM" id="SSF46785">
    <property type="entry name" value="Winged helix' DNA-binding domain"/>
    <property type="match status" value="1"/>
</dbReference>
<dbReference type="SMART" id="SM00347">
    <property type="entry name" value="HTH_MARR"/>
    <property type="match status" value="1"/>
</dbReference>
<organism evidence="5 6">
    <name type="scientific">Enhydrobacter aerosaccus</name>
    <dbReference type="NCBI Taxonomy" id="225324"/>
    <lineage>
        <taxon>Bacteria</taxon>
        <taxon>Pseudomonadati</taxon>
        <taxon>Pseudomonadota</taxon>
        <taxon>Alphaproteobacteria</taxon>
        <taxon>Hyphomicrobiales</taxon>
        <taxon>Enhydrobacter</taxon>
    </lineage>
</organism>
<reference evidence="6" key="1">
    <citation type="submission" date="2017-02" db="EMBL/GenBank/DDBJ databases">
        <authorList>
            <person name="Varghese N."/>
            <person name="Submissions S."/>
        </authorList>
    </citation>
    <scope>NUCLEOTIDE SEQUENCE [LARGE SCALE GENOMIC DNA]</scope>
    <source>
        <strain evidence="6">ATCC 27094</strain>
    </source>
</reference>
<sequence length="168" mass="18378">MDRVDDILAQWHRERPDLDVAPMGLIGRINRLSHHLGRGMEKTFAAHGLTAASFDVLATLRRSGRPYSLSPGDLLGTMMITSGTLTNRIDQLEKAGLVERRQNPEDGRSVLIALTEKGFAVIDATVTAHVATQARLIEGLSKQDRVALDALLSRYLKVFESGTSEGKS</sequence>
<feature type="domain" description="HTH marR-type" evidence="4">
    <location>
        <begin position="22"/>
        <end position="157"/>
    </location>
</feature>
<keyword evidence="6" id="KW-1185">Reference proteome</keyword>
<evidence type="ECO:0000259" key="4">
    <source>
        <dbReference type="PROSITE" id="PS50995"/>
    </source>
</evidence>
<dbReference type="AlphaFoldDB" id="A0A1T4PFG7"/>
<keyword evidence="3" id="KW-0804">Transcription</keyword>
<keyword evidence="2 5" id="KW-0238">DNA-binding</keyword>
<dbReference type="GO" id="GO:0003700">
    <property type="term" value="F:DNA-binding transcription factor activity"/>
    <property type="evidence" value="ECO:0007669"/>
    <property type="project" value="InterPro"/>
</dbReference>
<dbReference type="GO" id="GO:0003677">
    <property type="term" value="F:DNA binding"/>
    <property type="evidence" value="ECO:0007669"/>
    <property type="project" value="UniProtKB-KW"/>
</dbReference>
<dbReference type="InterPro" id="IPR000835">
    <property type="entry name" value="HTH_MarR-typ"/>
</dbReference>
<keyword evidence="1" id="KW-0805">Transcription regulation</keyword>
<gene>
    <name evidence="5" type="ORF">SAMN02745126_02788</name>
</gene>
<evidence type="ECO:0000313" key="5">
    <source>
        <dbReference type="EMBL" id="SJZ90111.1"/>
    </source>
</evidence>
<dbReference type="STRING" id="225324.SAMN02745126_02788"/>
<evidence type="ECO:0000313" key="6">
    <source>
        <dbReference type="Proteomes" id="UP000190092"/>
    </source>
</evidence>
<name>A0A1T4PFG7_9HYPH</name>
<dbReference type="InterPro" id="IPR023187">
    <property type="entry name" value="Tscrpt_reg_MarR-type_CS"/>
</dbReference>
<dbReference type="PROSITE" id="PS50995">
    <property type="entry name" value="HTH_MARR_2"/>
    <property type="match status" value="1"/>
</dbReference>
<evidence type="ECO:0000256" key="2">
    <source>
        <dbReference type="ARBA" id="ARBA00023125"/>
    </source>
</evidence>
<dbReference type="EMBL" id="FUWJ01000002">
    <property type="protein sequence ID" value="SJZ90111.1"/>
    <property type="molecule type" value="Genomic_DNA"/>
</dbReference>
<dbReference type="Gene3D" id="1.10.10.10">
    <property type="entry name" value="Winged helix-like DNA-binding domain superfamily/Winged helix DNA-binding domain"/>
    <property type="match status" value="1"/>
</dbReference>